<dbReference type="InterPro" id="IPR011009">
    <property type="entry name" value="Kinase-like_dom_sf"/>
</dbReference>
<reference evidence="16" key="1">
    <citation type="submission" date="2014-04" db="EMBL/GenBank/DDBJ databases">
        <title>Evolutionary Origins and Diversification of the Mycorrhizal Mutualists.</title>
        <authorList>
            <consortium name="DOE Joint Genome Institute"/>
            <consortium name="Mycorrhizal Genomics Consortium"/>
            <person name="Kohler A."/>
            <person name="Kuo A."/>
            <person name="Nagy L.G."/>
            <person name="Floudas D."/>
            <person name="Copeland A."/>
            <person name="Barry K.W."/>
            <person name="Cichocki N."/>
            <person name="Veneault-Fourrey C."/>
            <person name="LaButti K."/>
            <person name="Lindquist E.A."/>
            <person name="Lipzen A."/>
            <person name="Lundell T."/>
            <person name="Morin E."/>
            <person name="Murat C."/>
            <person name="Riley R."/>
            <person name="Ohm R."/>
            <person name="Sun H."/>
            <person name="Tunlid A."/>
            <person name="Henrissat B."/>
            <person name="Grigoriev I.V."/>
            <person name="Hibbett D.S."/>
            <person name="Martin F."/>
        </authorList>
    </citation>
    <scope>NUCLEOTIDE SEQUENCE [LARGE SCALE GENOMIC DNA]</scope>
    <source>
        <strain evidence="16">FD-334 SS-4</strain>
    </source>
</reference>
<feature type="region of interest" description="Disordered" evidence="13">
    <location>
        <begin position="298"/>
        <end position="362"/>
    </location>
</feature>
<keyword evidence="7 11" id="KW-0067">ATP-binding</keyword>
<keyword evidence="6" id="KW-0418">Kinase</keyword>
<evidence type="ECO:0000256" key="3">
    <source>
        <dbReference type="ARBA" id="ARBA00022527"/>
    </source>
</evidence>
<keyword evidence="5 11" id="KW-0547">Nucleotide-binding</keyword>
<dbReference type="FunFam" id="3.30.200.20:FF:000062">
    <property type="entry name" value="PHO system negative regulator"/>
    <property type="match status" value="1"/>
</dbReference>
<dbReference type="OMA" id="NWQIFVP"/>
<dbReference type="SMART" id="SM00220">
    <property type="entry name" value="S_TKc"/>
    <property type="match status" value="1"/>
</dbReference>
<dbReference type="PANTHER" id="PTHR24056:SF46">
    <property type="entry name" value="CYCLIN-DEPENDENT KINASE 5"/>
    <property type="match status" value="1"/>
</dbReference>
<evidence type="ECO:0000313" key="16">
    <source>
        <dbReference type="Proteomes" id="UP000054270"/>
    </source>
</evidence>
<evidence type="ECO:0000313" key="15">
    <source>
        <dbReference type="EMBL" id="KJA29312.1"/>
    </source>
</evidence>
<dbReference type="GO" id="GO:0000278">
    <property type="term" value="P:mitotic cell cycle"/>
    <property type="evidence" value="ECO:0007669"/>
    <property type="project" value="UniProtKB-ARBA"/>
</dbReference>
<feature type="binding site" evidence="11">
    <location>
        <position position="32"/>
    </location>
    <ligand>
        <name>ATP</name>
        <dbReference type="ChEBI" id="CHEBI:30616"/>
    </ligand>
</feature>
<comment type="catalytic activity">
    <reaction evidence="9">
        <text>L-threonyl-[protein] + ATP = O-phospho-L-threonyl-[protein] + ADP + H(+)</text>
        <dbReference type="Rhea" id="RHEA:46608"/>
        <dbReference type="Rhea" id="RHEA-COMP:11060"/>
        <dbReference type="Rhea" id="RHEA-COMP:11605"/>
        <dbReference type="ChEBI" id="CHEBI:15378"/>
        <dbReference type="ChEBI" id="CHEBI:30013"/>
        <dbReference type="ChEBI" id="CHEBI:30616"/>
        <dbReference type="ChEBI" id="CHEBI:61977"/>
        <dbReference type="ChEBI" id="CHEBI:456216"/>
        <dbReference type="EC" id="2.7.11.22"/>
    </reaction>
</comment>
<feature type="compositionally biased region" description="Low complexity" evidence="13">
    <location>
        <begin position="321"/>
        <end position="362"/>
    </location>
</feature>
<dbReference type="SUPFAM" id="SSF56112">
    <property type="entry name" value="Protein kinase-like (PK-like)"/>
    <property type="match status" value="1"/>
</dbReference>
<evidence type="ECO:0000256" key="4">
    <source>
        <dbReference type="ARBA" id="ARBA00022679"/>
    </source>
</evidence>
<keyword evidence="3 12" id="KW-0723">Serine/threonine-protein kinase</keyword>
<dbReference type="InterPro" id="IPR008271">
    <property type="entry name" value="Ser/Thr_kinase_AS"/>
</dbReference>
<evidence type="ECO:0000256" key="12">
    <source>
        <dbReference type="RuleBase" id="RU000304"/>
    </source>
</evidence>
<dbReference type="Pfam" id="PF00069">
    <property type="entry name" value="Pkinase"/>
    <property type="match status" value="1"/>
</dbReference>
<dbReference type="OrthoDB" id="1732493at2759"/>
<dbReference type="PROSITE" id="PS00108">
    <property type="entry name" value="PROTEIN_KINASE_ST"/>
    <property type="match status" value="1"/>
</dbReference>
<dbReference type="GO" id="GO:0004693">
    <property type="term" value="F:cyclin-dependent protein serine/threonine kinase activity"/>
    <property type="evidence" value="ECO:0007669"/>
    <property type="project" value="UniProtKB-EC"/>
</dbReference>
<accession>A0A0D2LMP8</accession>
<proteinExistence type="inferred from homology"/>
<dbReference type="EC" id="2.7.11.22" evidence="2"/>
<dbReference type="InterPro" id="IPR050108">
    <property type="entry name" value="CDK"/>
</dbReference>
<evidence type="ECO:0000256" key="13">
    <source>
        <dbReference type="SAM" id="MobiDB-lite"/>
    </source>
</evidence>
<keyword evidence="16" id="KW-1185">Reference proteome</keyword>
<evidence type="ECO:0000256" key="7">
    <source>
        <dbReference type="ARBA" id="ARBA00022840"/>
    </source>
</evidence>
<evidence type="ECO:0000256" key="8">
    <source>
        <dbReference type="ARBA" id="ARBA00041795"/>
    </source>
</evidence>
<dbReference type="PANTHER" id="PTHR24056">
    <property type="entry name" value="CELL DIVISION PROTEIN KINASE"/>
    <property type="match status" value="1"/>
</dbReference>
<organism evidence="15 16">
    <name type="scientific">Hypholoma sublateritium (strain FD-334 SS-4)</name>
    <dbReference type="NCBI Taxonomy" id="945553"/>
    <lineage>
        <taxon>Eukaryota</taxon>
        <taxon>Fungi</taxon>
        <taxon>Dikarya</taxon>
        <taxon>Basidiomycota</taxon>
        <taxon>Agaricomycotina</taxon>
        <taxon>Agaricomycetes</taxon>
        <taxon>Agaricomycetidae</taxon>
        <taxon>Agaricales</taxon>
        <taxon>Agaricineae</taxon>
        <taxon>Strophariaceae</taxon>
        <taxon>Hypholoma</taxon>
    </lineage>
</organism>
<keyword evidence="4" id="KW-0808">Transferase</keyword>
<dbReference type="PROSITE" id="PS50011">
    <property type="entry name" value="PROTEIN_KINASE_DOM"/>
    <property type="match status" value="1"/>
</dbReference>
<dbReference type="InterPro" id="IPR000719">
    <property type="entry name" value="Prot_kinase_dom"/>
</dbReference>
<dbReference type="FunFam" id="1.10.510.10:FF:000524">
    <property type="entry name" value="Cell division protein kinase 2"/>
    <property type="match status" value="1"/>
</dbReference>
<evidence type="ECO:0000256" key="11">
    <source>
        <dbReference type="PROSITE-ProRule" id="PRU10141"/>
    </source>
</evidence>
<evidence type="ECO:0000259" key="14">
    <source>
        <dbReference type="PROSITE" id="PS50011"/>
    </source>
</evidence>
<dbReference type="GO" id="GO:0005634">
    <property type="term" value="C:nucleus"/>
    <property type="evidence" value="ECO:0007669"/>
    <property type="project" value="TreeGrafter"/>
</dbReference>
<comment type="catalytic activity">
    <reaction evidence="10">
        <text>L-seryl-[protein] + ATP = O-phospho-L-seryl-[protein] + ADP + H(+)</text>
        <dbReference type="Rhea" id="RHEA:17989"/>
        <dbReference type="Rhea" id="RHEA-COMP:9863"/>
        <dbReference type="Rhea" id="RHEA-COMP:11604"/>
        <dbReference type="ChEBI" id="CHEBI:15378"/>
        <dbReference type="ChEBI" id="CHEBI:29999"/>
        <dbReference type="ChEBI" id="CHEBI:30616"/>
        <dbReference type="ChEBI" id="CHEBI:83421"/>
        <dbReference type="ChEBI" id="CHEBI:456216"/>
        <dbReference type="EC" id="2.7.11.22"/>
    </reaction>
</comment>
<feature type="compositionally biased region" description="Pro residues" evidence="13">
    <location>
        <begin position="304"/>
        <end position="317"/>
    </location>
</feature>
<dbReference type="Gene3D" id="3.30.200.20">
    <property type="entry name" value="Phosphorylase Kinase, domain 1"/>
    <property type="match status" value="1"/>
</dbReference>
<protein>
    <recommendedName>
        <fullName evidence="2">cyclin-dependent kinase</fullName>
        <ecNumber evidence="2">2.7.11.22</ecNumber>
    </recommendedName>
    <alternativeName>
        <fullName evidence="8">Serine/threonine-protein kinase PHO85</fullName>
    </alternativeName>
</protein>
<evidence type="ECO:0000256" key="9">
    <source>
        <dbReference type="ARBA" id="ARBA00047811"/>
    </source>
</evidence>
<evidence type="ECO:0000256" key="5">
    <source>
        <dbReference type="ARBA" id="ARBA00022741"/>
    </source>
</evidence>
<dbReference type="Gene3D" id="1.10.510.10">
    <property type="entry name" value="Transferase(Phosphotransferase) domain 1"/>
    <property type="match status" value="1"/>
</dbReference>
<evidence type="ECO:0000256" key="1">
    <source>
        <dbReference type="ARBA" id="ARBA00006485"/>
    </source>
</evidence>
<evidence type="ECO:0000256" key="6">
    <source>
        <dbReference type="ARBA" id="ARBA00022777"/>
    </source>
</evidence>
<gene>
    <name evidence="15" type="ORF">HYPSUDRAFT_32710</name>
</gene>
<dbReference type="EMBL" id="KN817519">
    <property type="protein sequence ID" value="KJA29312.1"/>
    <property type="molecule type" value="Genomic_DNA"/>
</dbReference>
<dbReference type="GO" id="GO:0005737">
    <property type="term" value="C:cytoplasm"/>
    <property type="evidence" value="ECO:0007669"/>
    <property type="project" value="TreeGrafter"/>
</dbReference>
<dbReference type="AlphaFoldDB" id="A0A0D2LMP8"/>
<feature type="domain" description="Protein kinase" evidence="14">
    <location>
        <begin position="3"/>
        <end position="287"/>
    </location>
</feature>
<sequence>MNYIQLEKLGEGTYATVFKGRSRTTNEIVALKEIHLDAEEGTPSTAIREISLMKELKHVNIVRLHDVIHTETKLVLIFEYCEQDLKKYMDQHGDRGALDPNTVRSFMFQLLKGTAFCHENQVLHRDLKPQNLLINRKGELKLGDFGLARAFGVPVNTFSNEVVTLWYRAPDVLLGSRTYSTSIDVWSCGCIFAEMISGSPLFRGRDNQDQLLHIMRIIGTPTDAQFQKIFKETPELQIKQFPRYAKMPFQQVLPKASPQAIDLLEKLLKFDPAERISAADALSHPYFTNAVAPTPFGLNTSPGSMPPPSYTFPPPPRSGNHPVQQYHQQPQPQQGQPQQLQGQVQGQVQGQGQVQVQGQHTQHVQYNRQPMQNMQMYNQQHVPTAVHPDPMAAAAQQARAQAQAQAHAQAMAQAQAQVHAQGQYGNVQFPPQFNPAGR</sequence>
<dbReference type="Proteomes" id="UP000054270">
    <property type="component" value="Unassembled WGS sequence"/>
</dbReference>
<dbReference type="STRING" id="945553.A0A0D2LMP8"/>
<name>A0A0D2LMP8_HYPSF</name>
<evidence type="ECO:0000256" key="10">
    <source>
        <dbReference type="ARBA" id="ARBA00048367"/>
    </source>
</evidence>
<dbReference type="InterPro" id="IPR017441">
    <property type="entry name" value="Protein_kinase_ATP_BS"/>
</dbReference>
<dbReference type="PROSITE" id="PS00107">
    <property type="entry name" value="PROTEIN_KINASE_ATP"/>
    <property type="match status" value="1"/>
</dbReference>
<dbReference type="GO" id="GO:0005524">
    <property type="term" value="F:ATP binding"/>
    <property type="evidence" value="ECO:0007669"/>
    <property type="project" value="UniProtKB-UniRule"/>
</dbReference>
<evidence type="ECO:0000256" key="2">
    <source>
        <dbReference type="ARBA" id="ARBA00012425"/>
    </source>
</evidence>
<comment type="similarity">
    <text evidence="1">Belongs to the protein kinase superfamily. CMGC Ser/Thr protein kinase family. CDC2/CDKX subfamily.</text>
</comment>